<proteinExistence type="predicted"/>
<dbReference type="Proteomes" id="UP001500954">
    <property type="component" value="Unassembled WGS sequence"/>
</dbReference>
<dbReference type="RefSeq" id="WP_345004145.1">
    <property type="nucleotide sequence ID" value="NZ_BAABCY010000016.1"/>
</dbReference>
<name>A0ABP6WVB9_9FLAO</name>
<dbReference type="EMBL" id="BAABCY010000016">
    <property type="protein sequence ID" value="GAA3556275.1"/>
    <property type="molecule type" value="Genomic_DNA"/>
</dbReference>
<reference evidence="3" key="1">
    <citation type="journal article" date="2019" name="Int. J. Syst. Evol. Microbiol.">
        <title>The Global Catalogue of Microorganisms (GCM) 10K type strain sequencing project: providing services to taxonomists for standard genome sequencing and annotation.</title>
        <authorList>
            <consortium name="The Broad Institute Genomics Platform"/>
            <consortium name="The Broad Institute Genome Sequencing Center for Infectious Disease"/>
            <person name="Wu L."/>
            <person name="Ma J."/>
        </authorList>
    </citation>
    <scope>NUCLEOTIDE SEQUENCE [LARGE SCALE GENOMIC DNA]</scope>
    <source>
        <strain evidence="3">JCM 17111</strain>
    </source>
</reference>
<evidence type="ECO:0000259" key="1">
    <source>
        <dbReference type="Pfam" id="PF14080"/>
    </source>
</evidence>
<keyword evidence="3" id="KW-1185">Reference proteome</keyword>
<organism evidence="2 3">
    <name type="scientific">Snuella lapsa</name>
    <dbReference type="NCBI Taxonomy" id="870481"/>
    <lineage>
        <taxon>Bacteria</taxon>
        <taxon>Pseudomonadati</taxon>
        <taxon>Bacteroidota</taxon>
        <taxon>Flavobacteriia</taxon>
        <taxon>Flavobacteriales</taxon>
        <taxon>Flavobacteriaceae</taxon>
        <taxon>Snuella</taxon>
    </lineage>
</organism>
<gene>
    <name evidence="2" type="ORF">GCM10022395_04500</name>
</gene>
<dbReference type="Pfam" id="PF14080">
    <property type="entry name" value="DUF4261"/>
    <property type="match status" value="1"/>
</dbReference>
<dbReference type="InterPro" id="IPR025357">
    <property type="entry name" value="DUF4261"/>
</dbReference>
<feature type="domain" description="DUF4261" evidence="1">
    <location>
        <begin position="213"/>
        <end position="287"/>
    </location>
</feature>
<evidence type="ECO:0000313" key="2">
    <source>
        <dbReference type="EMBL" id="GAA3556275.1"/>
    </source>
</evidence>
<sequence>MATTFYTERSAQYEKITNHNINRILSMGLFSFLKKEKKTESNTNSAILGMILLEDPNSFDLKGTVNELKTKWKLKVNDNDADDKAAVLVIGDYNVAIANIPAAIPEGEVERTAEYNYFWKNGIEETSKHKGHIVLSIMNAGKNPVQENLLYSKIASAVMNNSKAIGIYIGGRTLVLKKDFYQANVEMMSEEDLPLYNWIYFGLRKENGKQSVYTYGLADFGKMEMEIVDSENSIEELNEMMFNLAHYVIAYNVTLKDGETIGVSAEQKLKISESKGKFLEGKTLKIEY</sequence>
<comment type="caution">
    <text evidence="2">The sequence shown here is derived from an EMBL/GenBank/DDBJ whole genome shotgun (WGS) entry which is preliminary data.</text>
</comment>
<protein>
    <submittedName>
        <fullName evidence="2">DUF4261 domain-containing protein</fullName>
    </submittedName>
</protein>
<accession>A0ABP6WVB9</accession>
<evidence type="ECO:0000313" key="3">
    <source>
        <dbReference type="Proteomes" id="UP001500954"/>
    </source>
</evidence>